<protein>
    <recommendedName>
        <fullName evidence="1">Beta-ketoacyl synthase-like N-terminal domain-containing protein</fullName>
    </recommendedName>
</protein>
<gene>
    <name evidence="2" type="ORF">C2E25_06215</name>
</gene>
<dbReference type="Pfam" id="PF00109">
    <property type="entry name" value="ketoacyl-synt"/>
    <property type="match status" value="1"/>
</dbReference>
<proteinExistence type="predicted"/>
<comment type="caution">
    <text evidence="2">The sequence shown here is derived from an EMBL/GenBank/DDBJ whole genome shotgun (WGS) entry which is preliminary data.</text>
</comment>
<evidence type="ECO:0000259" key="1">
    <source>
        <dbReference type="Pfam" id="PF00109"/>
    </source>
</evidence>
<dbReference type="RefSeq" id="WP_103114905.1">
    <property type="nucleotide sequence ID" value="NZ_PPFX01000010.1"/>
</dbReference>
<dbReference type="AlphaFoldDB" id="A0A2K2HBE4"/>
<name>A0A2K2HBE4_9BACT</name>
<accession>A0A2K2HBE4</accession>
<evidence type="ECO:0000313" key="2">
    <source>
        <dbReference type="EMBL" id="PNU20636.1"/>
    </source>
</evidence>
<dbReference type="EMBL" id="PPFX01000010">
    <property type="protein sequence ID" value="PNU20636.1"/>
    <property type="molecule type" value="Genomic_DNA"/>
</dbReference>
<organism evidence="2 3">
    <name type="scientific">Geothermobacter hydrogeniphilus</name>
    <dbReference type="NCBI Taxonomy" id="1969733"/>
    <lineage>
        <taxon>Bacteria</taxon>
        <taxon>Pseudomonadati</taxon>
        <taxon>Thermodesulfobacteriota</taxon>
        <taxon>Desulfuromonadia</taxon>
        <taxon>Desulfuromonadales</taxon>
        <taxon>Geothermobacteraceae</taxon>
        <taxon>Geothermobacter</taxon>
    </lineage>
</organism>
<dbReference type="InterPro" id="IPR014030">
    <property type="entry name" value="Ketoacyl_synth_N"/>
</dbReference>
<dbReference type="SUPFAM" id="SSF53901">
    <property type="entry name" value="Thiolase-like"/>
    <property type="match status" value="1"/>
</dbReference>
<feature type="domain" description="Beta-ketoacyl synthase-like N-terminal" evidence="1">
    <location>
        <begin position="47"/>
        <end position="173"/>
    </location>
</feature>
<dbReference type="OrthoDB" id="5405287at2"/>
<dbReference type="Proteomes" id="UP000236340">
    <property type="component" value="Unassembled WGS sequence"/>
</dbReference>
<dbReference type="InterPro" id="IPR016039">
    <property type="entry name" value="Thiolase-like"/>
</dbReference>
<dbReference type="Gene3D" id="3.40.47.10">
    <property type="match status" value="1"/>
</dbReference>
<dbReference type="GO" id="GO:0016746">
    <property type="term" value="F:acyltransferase activity"/>
    <property type="evidence" value="ECO:0007669"/>
    <property type="project" value="InterPro"/>
</dbReference>
<reference evidence="2 3" key="1">
    <citation type="journal article" date="2018" name="Genome Announc.">
        <title>Genome Sequence of Geothermobacter sp. HR-1 Iron Reducer from the Loihi Seamount.</title>
        <authorList>
            <person name="Smith H."/>
            <person name="Abuyen K."/>
            <person name="Tremblay J."/>
            <person name="Savalia P."/>
            <person name="Perez-Rodriguez I."/>
            <person name="Emerson D."/>
            <person name="Tully B."/>
            <person name="Amend J."/>
        </authorList>
    </citation>
    <scope>NUCLEOTIDE SEQUENCE [LARGE SCALE GENOMIC DNA]</scope>
    <source>
        <strain evidence="2 3">HR-1</strain>
    </source>
</reference>
<evidence type="ECO:0000313" key="3">
    <source>
        <dbReference type="Proteomes" id="UP000236340"/>
    </source>
</evidence>
<sequence length="226" mass="23925">MSARVRGFGWVSATGAGRGRDGQLSLPEGTALLPPGRRVAFSKPYLRYGRLDDFSKLGLSTIALALQDAGVAEFDQKRPVGLYAASRYGCSVTDRAYFQTLLDDGGSLASPNLFAYTLANCFLGEAAIRFGLSGPAQVLNEAGSRSLAALRWALADLASGSCPMALAGYCDLPPEEPQQGFSLFLLLAPSGDGPLLEMHDDGPALAGRRLTSWLALLELLPQLKDS</sequence>